<dbReference type="RefSeq" id="XP_066071774.1">
    <property type="nucleotide sequence ID" value="XM_066215677.1"/>
</dbReference>
<keyword evidence="3" id="KW-1185">Reference proteome</keyword>
<dbReference type="InterPro" id="IPR000757">
    <property type="entry name" value="Beta-glucanase-like"/>
</dbReference>
<dbReference type="Pfam" id="PF26113">
    <property type="entry name" value="GH16_XgeA"/>
    <property type="match status" value="1"/>
</dbReference>
<sequence>MAASTTESIPDNTALFLSLDVSFRYNHVQSRIRRWVSMAAVGRTRDDVSQGGIPCGHILLVGRWWVVKADTRSDGFTFPVEKYDNTTNGDVFWATAQNTSLVYVNAAGRVILKVDNTTQVPYLEKRYAPKLLSKRQYAIGTVWVMDAVHMPYGCSVWPGFWTRGEIDISEGINNRQTNMIALHTSPTAGRCTLTASSSMRGQVTFNNCDNTQNSGGGCTVTDPDTKSYGEGFAQNGGGVYVAEWAKDGVRVWFLSRDKVPSSLSVSADSIDTAVLGDPVALYSSDTCEVEKVFGLRLGACERLGLDLTSSYSTYVVNDGSTTYANAYYEINYINVYSVHSEGSDTGPKGAVSATTTLTATAGSGTGGGNAGTKSGAHGRVNVKVEAKGNHG</sequence>
<protein>
    <recommendedName>
        <fullName evidence="1">GH16 domain-containing protein</fullName>
    </recommendedName>
</protein>
<dbReference type="PANTHER" id="PTHR10963:SF24">
    <property type="entry name" value="GLYCOSIDASE C21B10.07-RELATED"/>
    <property type="match status" value="1"/>
</dbReference>
<dbReference type="SUPFAM" id="SSF49899">
    <property type="entry name" value="Concanavalin A-like lectins/glucanases"/>
    <property type="match status" value="1"/>
</dbReference>
<evidence type="ECO:0000313" key="2">
    <source>
        <dbReference type="EMBL" id="WVN91074.1"/>
    </source>
</evidence>
<dbReference type="PANTHER" id="PTHR10963">
    <property type="entry name" value="GLYCOSYL HYDROLASE-RELATED"/>
    <property type="match status" value="1"/>
</dbReference>
<gene>
    <name evidence="2" type="ORF">L203_106321</name>
</gene>
<name>A0AAJ8JZB5_9TREE</name>
<dbReference type="KEGG" id="cdep:91090529"/>
<dbReference type="GO" id="GO:0009251">
    <property type="term" value="P:glucan catabolic process"/>
    <property type="evidence" value="ECO:0007669"/>
    <property type="project" value="TreeGrafter"/>
</dbReference>
<accession>A0AAJ8JZB5</accession>
<reference evidence="2" key="2">
    <citation type="journal article" date="2022" name="Elife">
        <title>Obligate sexual reproduction of a homothallic fungus closely related to the Cryptococcus pathogenic species complex.</title>
        <authorList>
            <person name="Passer A.R."/>
            <person name="Clancey S.A."/>
            <person name="Shea T."/>
            <person name="David-Palma M."/>
            <person name="Averette A.F."/>
            <person name="Boekhout T."/>
            <person name="Porcel B.M."/>
            <person name="Nowrousian M."/>
            <person name="Cuomo C.A."/>
            <person name="Sun S."/>
            <person name="Heitman J."/>
            <person name="Coelho M.A."/>
        </authorList>
    </citation>
    <scope>NUCLEOTIDE SEQUENCE</scope>
    <source>
        <strain evidence="2">CBS 7841</strain>
    </source>
</reference>
<dbReference type="InterPro" id="IPR013320">
    <property type="entry name" value="ConA-like_dom_sf"/>
</dbReference>
<dbReference type="Gene3D" id="2.60.120.200">
    <property type="match status" value="1"/>
</dbReference>
<evidence type="ECO:0000313" key="3">
    <source>
        <dbReference type="Proteomes" id="UP000094043"/>
    </source>
</evidence>
<dbReference type="GeneID" id="91090529"/>
<proteinExistence type="predicted"/>
<dbReference type="InterPro" id="IPR050546">
    <property type="entry name" value="Glycosyl_Hydrlase_16"/>
</dbReference>
<organism evidence="2 3">
    <name type="scientific">Cryptococcus depauperatus CBS 7841</name>
    <dbReference type="NCBI Taxonomy" id="1295531"/>
    <lineage>
        <taxon>Eukaryota</taxon>
        <taxon>Fungi</taxon>
        <taxon>Dikarya</taxon>
        <taxon>Basidiomycota</taxon>
        <taxon>Agaricomycotina</taxon>
        <taxon>Tremellomycetes</taxon>
        <taxon>Tremellales</taxon>
        <taxon>Cryptococcaceae</taxon>
        <taxon>Cryptococcus</taxon>
    </lineage>
</organism>
<dbReference type="GO" id="GO:0004553">
    <property type="term" value="F:hydrolase activity, hydrolyzing O-glycosyl compounds"/>
    <property type="evidence" value="ECO:0007669"/>
    <property type="project" value="InterPro"/>
</dbReference>
<reference evidence="2" key="1">
    <citation type="submission" date="2016-06" db="EMBL/GenBank/DDBJ databases">
        <authorList>
            <person name="Cuomo C."/>
            <person name="Litvintseva A."/>
            <person name="Heitman J."/>
            <person name="Chen Y."/>
            <person name="Sun S."/>
            <person name="Springer D."/>
            <person name="Dromer F."/>
            <person name="Young S."/>
            <person name="Zeng Q."/>
            <person name="Chapman S."/>
            <person name="Gujja S."/>
            <person name="Saif S."/>
            <person name="Birren B."/>
        </authorList>
    </citation>
    <scope>NUCLEOTIDE SEQUENCE</scope>
    <source>
        <strain evidence="2">CBS 7841</strain>
    </source>
</reference>
<dbReference type="EMBL" id="CP143791">
    <property type="protein sequence ID" value="WVN91074.1"/>
    <property type="molecule type" value="Genomic_DNA"/>
</dbReference>
<feature type="domain" description="GH16" evidence="1">
    <location>
        <begin position="46"/>
        <end position="341"/>
    </location>
</feature>
<dbReference type="Proteomes" id="UP000094043">
    <property type="component" value="Chromosome 8"/>
</dbReference>
<dbReference type="AlphaFoldDB" id="A0AAJ8JZB5"/>
<dbReference type="PROSITE" id="PS51762">
    <property type="entry name" value="GH16_2"/>
    <property type="match status" value="1"/>
</dbReference>
<evidence type="ECO:0000259" key="1">
    <source>
        <dbReference type="PROSITE" id="PS51762"/>
    </source>
</evidence>
<reference evidence="2" key="3">
    <citation type="submission" date="2024-01" db="EMBL/GenBank/DDBJ databases">
        <authorList>
            <person name="Coelho M.A."/>
            <person name="David-Palma M."/>
            <person name="Shea T."/>
            <person name="Sun S."/>
            <person name="Cuomo C.A."/>
            <person name="Heitman J."/>
        </authorList>
    </citation>
    <scope>NUCLEOTIDE SEQUENCE</scope>
    <source>
        <strain evidence="2">CBS 7841</strain>
    </source>
</reference>